<dbReference type="GO" id="GO:0006508">
    <property type="term" value="P:proteolysis"/>
    <property type="evidence" value="ECO:0007669"/>
    <property type="project" value="UniProtKB-KW"/>
</dbReference>
<dbReference type="InterPro" id="IPR009003">
    <property type="entry name" value="Peptidase_S1_PA"/>
</dbReference>
<dbReference type="SUPFAM" id="SSF50156">
    <property type="entry name" value="PDZ domain-like"/>
    <property type="match status" value="1"/>
</dbReference>
<feature type="chain" id="PRO_5011492871" evidence="4">
    <location>
        <begin position="30"/>
        <end position="345"/>
    </location>
</feature>
<dbReference type="InterPro" id="IPR036034">
    <property type="entry name" value="PDZ_sf"/>
</dbReference>
<proteinExistence type="inferred from homology"/>
<dbReference type="PRINTS" id="PR00834">
    <property type="entry name" value="PROTEASES2C"/>
</dbReference>
<evidence type="ECO:0000313" key="7">
    <source>
        <dbReference type="Proteomes" id="UP000199518"/>
    </source>
</evidence>
<comment type="similarity">
    <text evidence="1">Belongs to the peptidase S1C family.</text>
</comment>
<dbReference type="RefSeq" id="WP_092047919.1">
    <property type="nucleotide sequence ID" value="NZ_FOQD01000002.1"/>
</dbReference>
<dbReference type="InterPro" id="IPR001940">
    <property type="entry name" value="Peptidase_S1C"/>
</dbReference>
<organism evidence="6 7">
    <name type="scientific">Planctomicrobium piriforme</name>
    <dbReference type="NCBI Taxonomy" id="1576369"/>
    <lineage>
        <taxon>Bacteria</taxon>
        <taxon>Pseudomonadati</taxon>
        <taxon>Planctomycetota</taxon>
        <taxon>Planctomycetia</taxon>
        <taxon>Planctomycetales</taxon>
        <taxon>Planctomycetaceae</taxon>
        <taxon>Planctomicrobium</taxon>
    </lineage>
</organism>
<keyword evidence="2 6" id="KW-0645">Protease</keyword>
<dbReference type="OrthoDB" id="264239at2"/>
<keyword evidence="4" id="KW-0732">Signal</keyword>
<accession>A0A1I3CCZ4</accession>
<evidence type="ECO:0000256" key="3">
    <source>
        <dbReference type="ARBA" id="ARBA00022801"/>
    </source>
</evidence>
<dbReference type="PANTHER" id="PTHR22939:SF129">
    <property type="entry name" value="SERINE PROTEASE HTRA2, MITOCHONDRIAL"/>
    <property type="match status" value="1"/>
</dbReference>
<dbReference type="PANTHER" id="PTHR22939">
    <property type="entry name" value="SERINE PROTEASE FAMILY S1C HTRA-RELATED"/>
    <property type="match status" value="1"/>
</dbReference>
<dbReference type="STRING" id="1576369.SAMN05421753_102230"/>
<evidence type="ECO:0000256" key="4">
    <source>
        <dbReference type="SAM" id="SignalP"/>
    </source>
</evidence>
<name>A0A1I3CCZ4_9PLAN</name>
<dbReference type="Proteomes" id="UP000199518">
    <property type="component" value="Unassembled WGS sequence"/>
</dbReference>
<keyword evidence="7" id="KW-1185">Reference proteome</keyword>
<evidence type="ECO:0000256" key="1">
    <source>
        <dbReference type="ARBA" id="ARBA00010541"/>
    </source>
</evidence>
<sequence>MIESLRSNLLRLGLGLFTSLCLMLCPAQAEEIHNAIHTVQSRVVKLYGAGGLKNLASYGTGFLVSPDGHIVTVWSHLLDADTVAVVLSDGRRLFGRVIGTDSKKDLAVLKIDATDLPYFDLNQTATASPGAPVLAFSNVFKVAVGDEPVSVMHGIVSAKTDLSARRGRYQLPYTGWVYVVDAVTNNPGAAGGVLTTGDGKLLGVLGREVRSDDNNVWLNYAVPIGELRPTIEDIVAGRFRRTDPLTASTTPVTGGFQPIDFGLVLVPDVVFRTPAYIETVVENSQASKLGLKPDDLIVFANGELIHSLRSLETILRQLTPGDDLQLVVRRGNELVSVTFRVPRQK</sequence>
<evidence type="ECO:0000259" key="5">
    <source>
        <dbReference type="SMART" id="SM00228"/>
    </source>
</evidence>
<dbReference type="Pfam" id="PF13180">
    <property type="entry name" value="PDZ_2"/>
    <property type="match status" value="1"/>
</dbReference>
<evidence type="ECO:0000313" key="6">
    <source>
        <dbReference type="EMBL" id="SFH72425.1"/>
    </source>
</evidence>
<reference evidence="7" key="1">
    <citation type="submission" date="2016-10" db="EMBL/GenBank/DDBJ databases">
        <authorList>
            <person name="Varghese N."/>
            <person name="Submissions S."/>
        </authorList>
    </citation>
    <scope>NUCLEOTIDE SEQUENCE [LARGE SCALE GENOMIC DNA]</scope>
    <source>
        <strain evidence="7">DSM 26348</strain>
    </source>
</reference>
<dbReference type="Gene3D" id="2.30.42.10">
    <property type="match status" value="1"/>
</dbReference>
<dbReference type="Gene3D" id="2.40.10.120">
    <property type="match status" value="1"/>
</dbReference>
<dbReference type="SMART" id="SM00228">
    <property type="entry name" value="PDZ"/>
    <property type="match status" value="1"/>
</dbReference>
<gene>
    <name evidence="6" type="ORF">SAMN05421753_102230</name>
</gene>
<protein>
    <submittedName>
        <fullName evidence="6">Serine protease Do</fullName>
    </submittedName>
</protein>
<dbReference type="Pfam" id="PF13365">
    <property type="entry name" value="Trypsin_2"/>
    <property type="match status" value="1"/>
</dbReference>
<dbReference type="InterPro" id="IPR001478">
    <property type="entry name" value="PDZ"/>
</dbReference>
<feature type="domain" description="PDZ" evidence="5">
    <location>
        <begin position="259"/>
        <end position="332"/>
    </location>
</feature>
<dbReference type="GO" id="GO:0004252">
    <property type="term" value="F:serine-type endopeptidase activity"/>
    <property type="evidence" value="ECO:0007669"/>
    <property type="project" value="InterPro"/>
</dbReference>
<evidence type="ECO:0000256" key="2">
    <source>
        <dbReference type="ARBA" id="ARBA00022670"/>
    </source>
</evidence>
<dbReference type="SUPFAM" id="SSF50494">
    <property type="entry name" value="Trypsin-like serine proteases"/>
    <property type="match status" value="1"/>
</dbReference>
<dbReference type="EMBL" id="FOQD01000002">
    <property type="protein sequence ID" value="SFH72425.1"/>
    <property type="molecule type" value="Genomic_DNA"/>
</dbReference>
<keyword evidence="3" id="KW-0378">Hydrolase</keyword>
<feature type="signal peptide" evidence="4">
    <location>
        <begin position="1"/>
        <end position="29"/>
    </location>
</feature>
<dbReference type="AlphaFoldDB" id="A0A1I3CCZ4"/>